<reference evidence="2 3" key="1">
    <citation type="submission" date="2015-01" db="EMBL/GenBank/DDBJ databases">
        <title>Genome of allotetraploid Gossypium barbadense reveals genomic plasticity and fiber elongation in cotton evolution.</title>
        <authorList>
            <person name="Chen X."/>
            <person name="Liu X."/>
            <person name="Zhao B."/>
            <person name="Zheng H."/>
            <person name="Hu Y."/>
            <person name="Lu G."/>
            <person name="Yang C."/>
            <person name="Chen J."/>
            <person name="Shan C."/>
            <person name="Zhang L."/>
            <person name="Zhou Y."/>
            <person name="Wang L."/>
            <person name="Guo W."/>
            <person name="Bai Y."/>
            <person name="Ruan J."/>
            <person name="Shangguan X."/>
            <person name="Mao Y."/>
            <person name="Jiang J."/>
            <person name="Zhu Y."/>
            <person name="Lei J."/>
            <person name="Kang H."/>
            <person name="Chen S."/>
            <person name="He X."/>
            <person name="Wang R."/>
            <person name="Wang Y."/>
            <person name="Chen J."/>
            <person name="Wang L."/>
            <person name="Yu S."/>
            <person name="Wang B."/>
            <person name="Wei J."/>
            <person name="Song S."/>
            <person name="Lu X."/>
            <person name="Gao Z."/>
            <person name="Gu W."/>
            <person name="Deng X."/>
            <person name="Ma D."/>
            <person name="Wang S."/>
            <person name="Liang W."/>
            <person name="Fang L."/>
            <person name="Cai C."/>
            <person name="Zhu X."/>
            <person name="Zhou B."/>
            <person name="Zhang Y."/>
            <person name="Chen Z."/>
            <person name="Xu S."/>
            <person name="Zhu R."/>
            <person name="Wang S."/>
            <person name="Zhang T."/>
            <person name="Zhao G."/>
        </authorList>
    </citation>
    <scope>NUCLEOTIDE SEQUENCE [LARGE SCALE GENOMIC DNA]</scope>
    <source>
        <strain evidence="3">cv. Xinhai21</strain>
        <tissue evidence="2">Leaf</tissue>
    </source>
</reference>
<accession>A0A2P5XFI4</accession>
<evidence type="ECO:0000256" key="1">
    <source>
        <dbReference type="SAM" id="SignalP"/>
    </source>
</evidence>
<proteinExistence type="predicted"/>
<evidence type="ECO:0000313" key="3">
    <source>
        <dbReference type="Proteomes" id="UP000239757"/>
    </source>
</evidence>
<organism evidence="2 3">
    <name type="scientific">Gossypium barbadense</name>
    <name type="common">Sea Island cotton</name>
    <name type="synonym">Hibiscus barbadensis</name>
    <dbReference type="NCBI Taxonomy" id="3634"/>
    <lineage>
        <taxon>Eukaryota</taxon>
        <taxon>Viridiplantae</taxon>
        <taxon>Streptophyta</taxon>
        <taxon>Embryophyta</taxon>
        <taxon>Tracheophyta</taxon>
        <taxon>Spermatophyta</taxon>
        <taxon>Magnoliopsida</taxon>
        <taxon>eudicotyledons</taxon>
        <taxon>Gunneridae</taxon>
        <taxon>Pentapetalae</taxon>
        <taxon>rosids</taxon>
        <taxon>malvids</taxon>
        <taxon>Malvales</taxon>
        <taxon>Malvaceae</taxon>
        <taxon>Malvoideae</taxon>
        <taxon>Gossypium</taxon>
    </lineage>
</organism>
<feature type="chain" id="PRO_5015124169" description="Secreted protein" evidence="1">
    <location>
        <begin position="24"/>
        <end position="130"/>
    </location>
</feature>
<evidence type="ECO:0000313" key="2">
    <source>
        <dbReference type="EMBL" id="PPS02110.1"/>
    </source>
</evidence>
<evidence type="ECO:0008006" key="4">
    <source>
        <dbReference type="Google" id="ProtNLM"/>
    </source>
</evidence>
<dbReference type="AlphaFoldDB" id="A0A2P5XFI4"/>
<protein>
    <recommendedName>
        <fullName evidence="4">Secreted protein</fullName>
    </recommendedName>
</protein>
<name>A0A2P5XFI4_GOSBA</name>
<sequence>MAMLHSLVNLLSLLPRLCMQAYARVKLTGLPMVSKTGVLHARVILAVSPTTMSHGRGYLSHPVLGKNFLPCFHTVVFQPMVCARPTGRPCAWPCGFEKPVFNDLIRLIGTSMDGFMYKHGILDECGDLKA</sequence>
<feature type="signal peptide" evidence="1">
    <location>
        <begin position="1"/>
        <end position="23"/>
    </location>
</feature>
<dbReference type="Proteomes" id="UP000239757">
    <property type="component" value="Unassembled WGS sequence"/>
</dbReference>
<dbReference type="EMBL" id="KZ664978">
    <property type="protein sequence ID" value="PPS02110.1"/>
    <property type="molecule type" value="Genomic_DNA"/>
</dbReference>
<keyword evidence="1" id="KW-0732">Signal</keyword>
<gene>
    <name evidence="2" type="ORF">GOBAR_AA18555</name>
</gene>